<feature type="transmembrane region" description="Helical" evidence="7">
    <location>
        <begin position="74"/>
        <end position="93"/>
    </location>
</feature>
<feature type="transmembrane region" description="Helical" evidence="7">
    <location>
        <begin position="132"/>
        <end position="154"/>
    </location>
</feature>
<evidence type="ECO:0000313" key="9">
    <source>
        <dbReference type="EMBL" id="BAJ48466.1"/>
    </source>
</evidence>
<dbReference type="EMBL" id="BA000048">
    <property type="protein sequence ID" value="BAJ51217.1"/>
    <property type="molecule type" value="Genomic_DNA"/>
</dbReference>
<proteinExistence type="inferred from homology"/>
<reference evidence="9 12" key="1">
    <citation type="journal article" date="2005" name="Environ. Microbiol.">
        <title>Genetic and functional properties of uncultivated thermophilic crenarchaeotes from a subsurface gold mine as revealed by analysis of genome fragments.</title>
        <authorList>
            <person name="Nunoura T."/>
            <person name="Hirayama H."/>
            <person name="Takami H."/>
            <person name="Oida H."/>
            <person name="Nishi S."/>
            <person name="Shimamura S."/>
            <person name="Suzuki Y."/>
            <person name="Inagaki F."/>
            <person name="Takai K."/>
            <person name="Nealson K.H."/>
            <person name="Horikoshi K."/>
        </authorList>
    </citation>
    <scope>NUCLEOTIDE SEQUENCE [LARGE SCALE GENOMIC DNA]</scope>
</reference>
<comment type="similarity">
    <text evidence="7">Belongs to the binding-protein-dependent transport system permease family.</text>
</comment>
<evidence type="ECO:0000256" key="5">
    <source>
        <dbReference type="ARBA" id="ARBA00022989"/>
    </source>
</evidence>
<evidence type="ECO:0000256" key="1">
    <source>
        <dbReference type="ARBA" id="ARBA00004651"/>
    </source>
</evidence>
<dbReference type="KEGG" id="csu:CSUB_C1366"/>
<dbReference type="AlphaFoldDB" id="E6N847"/>
<dbReference type="EMBL" id="AP011898">
    <property type="protein sequence ID" value="BAJ49642.1"/>
    <property type="molecule type" value="Genomic_DNA"/>
</dbReference>
<dbReference type="GO" id="GO:0055085">
    <property type="term" value="P:transmembrane transport"/>
    <property type="evidence" value="ECO:0007669"/>
    <property type="project" value="InterPro"/>
</dbReference>
<evidence type="ECO:0000259" key="8">
    <source>
        <dbReference type="PROSITE" id="PS50928"/>
    </source>
</evidence>
<dbReference type="InterPro" id="IPR035906">
    <property type="entry name" value="MetI-like_sf"/>
</dbReference>
<dbReference type="GO" id="GO:0005886">
    <property type="term" value="C:plasma membrane"/>
    <property type="evidence" value="ECO:0007669"/>
    <property type="project" value="UniProtKB-SubCell"/>
</dbReference>
<dbReference type="SUPFAM" id="SSF161098">
    <property type="entry name" value="MetI-like"/>
    <property type="match status" value="1"/>
</dbReference>
<comment type="subcellular location">
    <subcellularLocation>
        <location evidence="1 7">Cell membrane</location>
        <topology evidence="1 7">Multi-pass membrane protein</topology>
    </subcellularLocation>
</comment>
<dbReference type="PROSITE" id="PS50928">
    <property type="entry name" value="ABC_TM1"/>
    <property type="match status" value="1"/>
</dbReference>
<dbReference type="STRING" id="311458.CSUB_C1366"/>
<evidence type="ECO:0000256" key="4">
    <source>
        <dbReference type="ARBA" id="ARBA00022692"/>
    </source>
</evidence>
<dbReference type="Proteomes" id="UP000008120">
    <property type="component" value="Chromosome"/>
</dbReference>
<dbReference type="CDD" id="cd06261">
    <property type="entry name" value="TM_PBP2"/>
    <property type="match status" value="1"/>
</dbReference>
<dbReference type="Gene3D" id="1.10.3720.10">
    <property type="entry name" value="MetI-like"/>
    <property type="match status" value="1"/>
</dbReference>
<evidence type="ECO:0000313" key="11">
    <source>
        <dbReference type="EMBL" id="BAJ51217.1"/>
    </source>
</evidence>
<dbReference type="PANTHER" id="PTHR30151:SF20">
    <property type="entry name" value="ABC TRANSPORTER PERMEASE PROTEIN HI_0355-RELATED"/>
    <property type="match status" value="1"/>
</dbReference>
<evidence type="ECO:0000256" key="3">
    <source>
        <dbReference type="ARBA" id="ARBA00022475"/>
    </source>
</evidence>
<sequence length="259" mass="28008">MSKQSLSSLFVSAVKDYALPTAVFAGFFLLWEAVTRIFAIPEFILPSPSRTVEVMLANFPIIIRHSYATLEATLIGFGLSIVFGLLLGLAVGYSSIIYRAVYPLLVAFNTIPKVAIVPILVIWFGIGKVPAVLTAFLISFFPIVVNVAVALATIEPEIRDVLRSLGASKTQLFVKIGVPRSMPYFFGSLKVASTLAFVGAVISESVASNEGTGYLMIAASSRFDVPLVFAGLLVISFIGISLFLVFALLEKRLVGWAYR</sequence>
<keyword evidence="3" id="KW-1003">Cell membrane</keyword>
<keyword evidence="6 7" id="KW-0472">Membrane</keyword>
<reference evidence="9 12" key="2">
    <citation type="journal article" date="2011" name="Nucleic Acids Res.">
        <title>Insights into the evolution of Archaea and eukaryotic protein modifier systems revealed by the genome of a novel archaeal group.</title>
        <authorList>
            <person name="Nunoura T."/>
            <person name="Takaki Y."/>
            <person name="Kakuta J."/>
            <person name="Nishi S."/>
            <person name="Sugahara J."/>
            <person name="Kazama H."/>
            <person name="Chee G."/>
            <person name="Hattori M."/>
            <person name="Kanai A."/>
            <person name="Atomi H."/>
            <person name="Takai K."/>
            <person name="Takami H."/>
        </authorList>
    </citation>
    <scope>NUCLEOTIDE SEQUENCE [LARGE SCALE GENOMIC DNA]</scope>
</reference>
<feature type="transmembrane region" description="Helical" evidence="7">
    <location>
        <begin position="17"/>
        <end position="39"/>
    </location>
</feature>
<name>E6N847_CALS0</name>
<keyword evidence="2 7" id="KW-0813">Transport</keyword>
<evidence type="ECO:0000256" key="6">
    <source>
        <dbReference type="ARBA" id="ARBA00023136"/>
    </source>
</evidence>
<keyword evidence="5 7" id="KW-1133">Transmembrane helix</keyword>
<evidence type="ECO:0000256" key="2">
    <source>
        <dbReference type="ARBA" id="ARBA00022448"/>
    </source>
</evidence>
<keyword evidence="4 7" id="KW-0812">Transmembrane</keyword>
<feature type="transmembrane region" description="Helical" evidence="7">
    <location>
        <begin position="227"/>
        <end position="249"/>
    </location>
</feature>
<feature type="domain" description="ABC transmembrane type-1" evidence="8">
    <location>
        <begin position="66"/>
        <end position="246"/>
    </location>
</feature>
<dbReference type="PANTHER" id="PTHR30151">
    <property type="entry name" value="ALKANE SULFONATE ABC TRANSPORTER-RELATED, MEMBRANE SUBUNIT"/>
    <property type="match status" value="1"/>
</dbReference>
<dbReference type="BioCyc" id="CCAL311458:G131R-1384-MONOMER"/>
<organism evidence="9 12">
    <name type="scientific">Caldiarchaeum subterraneum</name>
    <dbReference type="NCBI Taxonomy" id="311458"/>
    <lineage>
        <taxon>Archaea</taxon>
        <taxon>Nitrososphaerota</taxon>
        <taxon>Candidatus Caldarchaeales</taxon>
        <taxon>Candidatus Caldarchaeaceae</taxon>
        <taxon>Candidatus Caldarchaeum</taxon>
    </lineage>
</organism>
<evidence type="ECO:0000256" key="7">
    <source>
        <dbReference type="RuleBase" id="RU363032"/>
    </source>
</evidence>
<evidence type="ECO:0000313" key="10">
    <source>
        <dbReference type="EMBL" id="BAJ49642.1"/>
    </source>
</evidence>
<feature type="transmembrane region" description="Helical" evidence="7">
    <location>
        <begin position="100"/>
        <end position="126"/>
    </location>
</feature>
<dbReference type="EMBL" id="AP011866">
    <property type="protein sequence ID" value="BAJ48466.1"/>
    <property type="molecule type" value="Genomic_DNA"/>
</dbReference>
<evidence type="ECO:0000313" key="12">
    <source>
        <dbReference type="Proteomes" id="UP000008120"/>
    </source>
</evidence>
<protein>
    <submittedName>
        <fullName evidence="9">Sulfonate/nitrate/taurine ABC transporter permease</fullName>
    </submittedName>
</protein>
<dbReference type="InterPro" id="IPR000515">
    <property type="entry name" value="MetI-like"/>
</dbReference>
<dbReference type="Pfam" id="PF00528">
    <property type="entry name" value="BPD_transp_1"/>
    <property type="match status" value="1"/>
</dbReference>
<feature type="transmembrane region" description="Helical" evidence="7">
    <location>
        <begin position="184"/>
        <end position="207"/>
    </location>
</feature>
<gene>
    <name evidence="11" type="ORF">CSUB_C1366</name>
    <name evidence="9" type="ORF">HGMM_F50B05C17</name>
    <name evidence="10" type="ORF">HGMM_F53G09C36</name>
</gene>
<accession>E6N847</accession>